<dbReference type="AlphaFoldDB" id="A0A7J7L1A7"/>
<dbReference type="EMBL" id="JACGCM010002722">
    <property type="protein sequence ID" value="KAF6136358.1"/>
    <property type="molecule type" value="Genomic_DNA"/>
</dbReference>
<keyword evidence="1" id="KW-0472">Membrane</keyword>
<keyword evidence="3" id="KW-1185">Reference proteome</keyword>
<dbReference type="Proteomes" id="UP000541444">
    <property type="component" value="Unassembled WGS sequence"/>
</dbReference>
<name>A0A7J7L1A7_9MAGN</name>
<evidence type="ECO:0000256" key="1">
    <source>
        <dbReference type="SAM" id="Phobius"/>
    </source>
</evidence>
<keyword evidence="1" id="KW-0812">Transmembrane</keyword>
<feature type="transmembrane region" description="Helical" evidence="1">
    <location>
        <begin position="45"/>
        <end position="66"/>
    </location>
</feature>
<comment type="caution">
    <text evidence="2">The sequence shown here is derived from an EMBL/GenBank/DDBJ whole genome shotgun (WGS) entry which is preliminary data.</text>
</comment>
<gene>
    <name evidence="2" type="ORF">GIB67_028048</name>
</gene>
<sequence>MILLMLLRGDCTLIGGLHDPYAFINSNIFLMSSQTQSEISLHGILLKWAFTFSYLYCYLFLNILFFA</sequence>
<proteinExistence type="predicted"/>
<protein>
    <submittedName>
        <fullName evidence="2">Uncharacterized protein</fullName>
    </submittedName>
</protein>
<organism evidence="2 3">
    <name type="scientific">Kingdonia uniflora</name>
    <dbReference type="NCBI Taxonomy" id="39325"/>
    <lineage>
        <taxon>Eukaryota</taxon>
        <taxon>Viridiplantae</taxon>
        <taxon>Streptophyta</taxon>
        <taxon>Embryophyta</taxon>
        <taxon>Tracheophyta</taxon>
        <taxon>Spermatophyta</taxon>
        <taxon>Magnoliopsida</taxon>
        <taxon>Ranunculales</taxon>
        <taxon>Circaeasteraceae</taxon>
        <taxon>Kingdonia</taxon>
    </lineage>
</organism>
<keyword evidence="1" id="KW-1133">Transmembrane helix</keyword>
<evidence type="ECO:0000313" key="3">
    <source>
        <dbReference type="Proteomes" id="UP000541444"/>
    </source>
</evidence>
<accession>A0A7J7L1A7</accession>
<evidence type="ECO:0000313" key="2">
    <source>
        <dbReference type="EMBL" id="KAF6136358.1"/>
    </source>
</evidence>
<reference evidence="2 3" key="1">
    <citation type="journal article" date="2020" name="IScience">
        <title>Genome Sequencing of the Endangered Kingdonia uniflora (Circaeasteraceae, Ranunculales) Reveals Potential Mechanisms of Evolutionary Specialization.</title>
        <authorList>
            <person name="Sun Y."/>
            <person name="Deng T."/>
            <person name="Zhang A."/>
            <person name="Moore M.J."/>
            <person name="Landis J.B."/>
            <person name="Lin N."/>
            <person name="Zhang H."/>
            <person name="Zhang X."/>
            <person name="Huang J."/>
            <person name="Zhang X."/>
            <person name="Sun H."/>
            <person name="Wang H."/>
        </authorList>
    </citation>
    <scope>NUCLEOTIDE SEQUENCE [LARGE SCALE GENOMIC DNA]</scope>
    <source>
        <strain evidence="2">TB1705</strain>
        <tissue evidence="2">Leaf</tissue>
    </source>
</reference>